<proteinExistence type="predicted"/>
<protein>
    <recommendedName>
        <fullName evidence="4">Cytochrome c</fullName>
    </recommendedName>
</protein>
<dbReference type="KEGG" id="ebh:BSEPE_0846"/>
<dbReference type="RefSeq" id="WP_066044471.1">
    <property type="nucleotide sequence ID" value="NZ_AP013042.1"/>
</dbReference>
<evidence type="ECO:0000313" key="2">
    <source>
        <dbReference type="EMBL" id="BAS67838.1"/>
    </source>
</evidence>
<dbReference type="GO" id="GO:0020037">
    <property type="term" value="F:heme binding"/>
    <property type="evidence" value="ECO:0007669"/>
    <property type="project" value="InterPro"/>
</dbReference>
<evidence type="ECO:0008006" key="4">
    <source>
        <dbReference type="Google" id="ProtNLM"/>
    </source>
</evidence>
<dbReference type="SUPFAM" id="SSF46626">
    <property type="entry name" value="Cytochrome c"/>
    <property type="match status" value="1"/>
</dbReference>
<feature type="signal peptide" evidence="1">
    <location>
        <begin position="1"/>
        <end position="18"/>
    </location>
</feature>
<dbReference type="STRING" id="1303921.BSEPE_0846"/>
<accession>A0A0P0URU0</accession>
<dbReference type="OrthoDB" id="9796294at2"/>
<dbReference type="GO" id="GO:0009055">
    <property type="term" value="F:electron transfer activity"/>
    <property type="evidence" value="ECO:0007669"/>
    <property type="project" value="InterPro"/>
</dbReference>
<feature type="chain" id="PRO_5006056042" description="Cytochrome c" evidence="1">
    <location>
        <begin position="19"/>
        <end position="92"/>
    </location>
</feature>
<evidence type="ECO:0000256" key="1">
    <source>
        <dbReference type="SAM" id="SignalP"/>
    </source>
</evidence>
<dbReference type="InterPro" id="IPR036909">
    <property type="entry name" value="Cyt_c-like_dom_sf"/>
</dbReference>
<keyword evidence="1" id="KW-0732">Signal</keyword>
<sequence length="92" mass="10432">MKKLLLITAILLSGTAFSDEGEGKELHQESCVGCHMIQHDEAFYTRSNSKMHSISNLGAQVSRCAQNFSTGWFPEEEKAVVDFLNKTYYKFH</sequence>
<reference evidence="2 3" key="2">
    <citation type="journal article" date="2016" name="ISME J.">
        <title>Heterogeneous composition of key metabolic gene clusters in a vent mussel symbiont population.</title>
        <authorList>
            <person name="Ikuta T."/>
            <person name="Takaki Y."/>
            <person name="Nagai Y."/>
            <person name="Shimamura S."/>
            <person name="Tsuda M."/>
            <person name="Kawagucci S."/>
            <person name="Aoki Y."/>
            <person name="Inoue K."/>
            <person name="Teruya M."/>
            <person name="Satou K."/>
            <person name="Teruya K."/>
            <person name="Shimoji M."/>
            <person name="Tamotsu H."/>
            <person name="Hirano T."/>
            <person name="Maruyama T."/>
            <person name="Yoshida T."/>
        </authorList>
    </citation>
    <scope>NUCLEOTIDE SEQUENCE [LARGE SCALE GENOMIC DNA]</scope>
    <source>
        <strain evidence="2 3">Myojin Knoll</strain>
    </source>
</reference>
<evidence type="ECO:0000313" key="3">
    <source>
        <dbReference type="Proteomes" id="UP000067399"/>
    </source>
</evidence>
<dbReference type="AlphaFoldDB" id="A0A0P0URU0"/>
<dbReference type="EMBL" id="AP013042">
    <property type="protein sequence ID" value="BAS67838.1"/>
    <property type="molecule type" value="Genomic_DNA"/>
</dbReference>
<organism evidence="2 3">
    <name type="scientific">endosymbiont of Bathymodiolus septemdierum str. Myojin knoll</name>
    <dbReference type="NCBI Taxonomy" id="1303921"/>
    <lineage>
        <taxon>Bacteria</taxon>
        <taxon>Pseudomonadati</taxon>
        <taxon>Pseudomonadota</taxon>
        <taxon>Gammaproteobacteria</taxon>
        <taxon>sulfur-oxidizing symbionts</taxon>
    </lineage>
</organism>
<reference evidence="2 3" key="1">
    <citation type="journal article" date="2000" name="Mar. Ecol. Prog. Ser.">
        <title>Phylogenetic characterization of endosymbionts in three hydrothermal vent mussels: influence on host distributions.</title>
        <authorList>
            <person name="Fujiwara Y."/>
            <person name="Takai K."/>
            <person name="Uematsu K."/>
            <person name="Tsuchida S."/>
            <person name="Hunt J.C."/>
            <person name="Hashimoto J."/>
        </authorList>
    </citation>
    <scope>NUCLEOTIDE SEQUENCE [LARGE SCALE GENOMIC DNA]</scope>
    <source>
        <strain evidence="2 3">Myojin Knoll</strain>
    </source>
</reference>
<dbReference type="Proteomes" id="UP000067399">
    <property type="component" value="Chromosome"/>
</dbReference>
<gene>
    <name evidence="2" type="ORF">BSEPE_0846</name>
</gene>
<name>A0A0P0URU0_9GAMM</name>
<keyword evidence="3" id="KW-1185">Reference proteome</keyword>